<dbReference type="GeneID" id="140035173"/>
<dbReference type="CDD" id="cd22157">
    <property type="entry name" value="F-box_AtFBW1-like"/>
    <property type="match status" value="1"/>
</dbReference>
<dbReference type="Pfam" id="PF08268">
    <property type="entry name" value="FBA_3"/>
    <property type="match status" value="1"/>
</dbReference>
<dbReference type="Pfam" id="PF00646">
    <property type="entry name" value="F-box"/>
    <property type="match status" value="1"/>
</dbReference>
<dbReference type="SUPFAM" id="SSF81383">
    <property type="entry name" value="F-box domain"/>
    <property type="match status" value="1"/>
</dbReference>
<dbReference type="Gene3D" id="1.20.1280.50">
    <property type="match status" value="1"/>
</dbReference>
<dbReference type="PANTHER" id="PTHR31111">
    <property type="entry name" value="BNAA05G37150D PROTEIN-RELATED"/>
    <property type="match status" value="1"/>
</dbReference>
<evidence type="ECO:0000313" key="3">
    <source>
        <dbReference type="Proteomes" id="UP001652660"/>
    </source>
</evidence>
<keyword evidence="3" id="KW-1185">Reference proteome</keyword>
<dbReference type="InterPro" id="IPR001810">
    <property type="entry name" value="F-box_dom"/>
</dbReference>
<protein>
    <submittedName>
        <fullName evidence="4">F-box protein At1g32420</fullName>
    </submittedName>
</protein>
<dbReference type="RefSeq" id="XP_071931102.1">
    <property type="nucleotide sequence ID" value="XM_072075001.1"/>
</dbReference>
<evidence type="ECO:0000256" key="1">
    <source>
        <dbReference type="SAM" id="MobiDB-lite"/>
    </source>
</evidence>
<accession>A0ABM4WH32</accession>
<dbReference type="SUPFAM" id="SSF50965">
    <property type="entry name" value="Galactose oxidase, central domain"/>
    <property type="match status" value="1"/>
</dbReference>
<reference evidence="4" key="2">
    <citation type="submission" date="2025-08" db="UniProtKB">
        <authorList>
            <consortium name="RefSeq"/>
        </authorList>
    </citation>
    <scope>IDENTIFICATION</scope>
    <source>
        <tissue evidence="4">Leaves</tissue>
    </source>
</reference>
<dbReference type="Proteomes" id="UP001652660">
    <property type="component" value="Chromosome 1c"/>
</dbReference>
<dbReference type="InterPro" id="IPR013187">
    <property type="entry name" value="F-box-assoc_dom_typ3"/>
</dbReference>
<feature type="domain" description="F-box" evidence="2">
    <location>
        <begin position="31"/>
        <end position="71"/>
    </location>
</feature>
<evidence type="ECO:0000313" key="4">
    <source>
        <dbReference type="RefSeq" id="XP_071931102.1"/>
    </source>
</evidence>
<organism evidence="3 4">
    <name type="scientific">Coffea arabica</name>
    <name type="common">Arabian coffee</name>
    <dbReference type="NCBI Taxonomy" id="13443"/>
    <lineage>
        <taxon>Eukaryota</taxon>
        <taxon>Viridiplantae</taxon>
        <taxon>Streptophyta</taxon>
        <taxon>Embryophyta</taxon>
        <taxon>Tracheophyta</taxon>
        <taxon>Spermatophyta</taxon>
        <taxon>Magnoliopsida</taxon>
        <taxon>eudicotyledons</taxon>
        <taxon>Gunneridae</taxon>
        <taxon>Pentapetalae</taxon>
        <taxon>asterids</taxon>
        <taxon>lamiids</taxon>
        <taxon>Gentianales</taxon>
        <taxon>Rubiaceae</taxon>
        <taxon>Ixoroideae</taxon>
        <taxon>Gardenieae complex</taxon>
        <taxon>Bertiereae - Coffeeae clade</taxon>
        <taxon>Coffeeae</taxon>
        <taxon>Coffea</taxon>
    </lineage>
</organism>
<dbReference type="NCBIfam" id="TIGR01640">
    <property type="entry name" value="F_box_assoc_1"/>
    <property type="match status" value="1"/>
</dbReference>
<dbReference type="SMART" id="SM00256">
    <property type="entry name" value="FBOX"/>
    <property type="match status" value="1"/>
</dbReference>
<name>A0ABM4WH32_COFAR</name>
<dbReference type="PANTHER" id="PTHR31111:SF138">
    <property type="entry name" value="F-BOX ASSOCIATED DOMAIN-CONTAINING PROTEIN"/>
    <property type="match status" value="1"/>
</dbReference>
<feature type="region of interest" description="Disordered" evidence="1">
    <location>
        <begin position="1"/>
        <end position="25"/>
    </location>
</feature>
<evidence type="ECO:0000259" key="2">
    <source>
        <dbReference type="SMART" id="SM00256"/>
    </source>
</evidence>
<sequence length="403" mass="46295">MAEEPSLPCQPRLLPNPYSNSTPYPNPDQVFPDELTREILLWLPVKSLMRFKCVSKLWLSITLDPSFARAYRRGFRGLLLSDPYFERLAPTKDFFYVSLDGGQISHHLAVEHDGGRSLGYTEIVNGLVCFYYGNYSCLYNVATRESMELPRSEYGHSSATYHLGFDPVDKLYKLLKICPVYSDDDYDGEDLREATWLCNLDYSEILTIGTDASWRRIAPAPREMVERAVCLDGALYWLENRIKNVGGFDGFLIAFHLAQEKFEFVPTPGRRLPYRLPYFGTRLSAITSYPKDGVIYSHGDGGWRVEHRFDMPQEPDHEFCAVGILPDGKVVIYESTGLLYFPSPFYLYDQVEKKLTRIVICRSPSSSSLEQRSKLLFQNDICGYLSYYEENIIPLSYFATPYP</sequence>
<dbReference type="InterPro" id="IPR036047">
    <property type="entry name" value="F-box-like_dom_sf"/>
</dbReference>
<dbReference type="InterPro" id="IPR017451">
    <property type="entry name" value="F-box-assoc_interact_dom"/>
</dbReference>
<gene>
    <name evidence="4" type="primary">LOC140035173</name>
</gene>
<dbReference type="InterPro" id="IPR011043">
    <property type="entry name" value="Gal_Oxase/kelch_b-propeller"/>
</dbReference>
<proteinExistence type="predicted"/>
<reference evidence="3" key="1">
    <citation type="journal article" date="2025" name="Foods">
        <title>Unveiling the Microbial Signatures of Arabica Coffee Cherries: Insights into Ripeness Specific Diversity, Functional Traits, and Implications for Quality and Safety.</title>
        <authorList>
            <consortium name="RefSeq"/>
            <person name="Tenea G.N."/>
            <person name="Cifuentes V."/>
            <person name="Reyes P."/>
            <person name="Cevallos-Vallejos M."/>
        </authorList>
    </citation>
    <scope>NUCLEOTIDE SEQUENCE [LARGE SCALE GENOMIC DNA]</scope>
</reference>